<dbReference type="EMBL" id="MGAF01000016">
    <property type="protein sequence ID" value="OGK41748.1"/>
    <property type="molecule type" value="Genomic_DNA"/>
</dbReference>
<organism evidence="5 6">
    <name type="scientific">Candidatus Roizmanbacteria bacterium RIFCSPLOWO2_01_FULL_35_13</name>
    <dbReference type="NCBI Taxonomy" id="1802055"/>
    <lineage>
        <taxon>Bacteria</taxon>
        <taxon>Candidatus Roizmaniibacteriota</taxon>
    </lineage>
</organism>
<dbReference type="InterPro" id="IPR015915">
    <property type="entry name" value="Kelch-typ_b-propeller"/>
</dbReference>
<sequence length="762" mass="82191">MNLFSKLFALLSLLLIILGIPKIVFAEDPLGSWSSTLQLPYFLASHGSFSHANKVSVVGGSAVTGQSKFDVLTATPSADGSINSWTTTSLTPTALIFHSLAKKDNYIYVLGGREENPGSALNHVPKVFVGNLNINGTVNSWIQLNSLPQGTSIGNAVIVGGRIYYAGGFNNSGAQDEIYGADINFDGSLGDWELVGLLPEPLSGFGMVEYNNNIIVFGGKNGSVFRDKAYKASVNPDGSLSAFAETSALPEAVYRAGVIRIGSTLVSVGGYNGINALDKIYYTTINSDGTIEPWQLSGNYIPQPVCCGAVAVSGDYVYLTGGHNGASYLNTVYYAPVNVILNVPYYSQNNGVPGGGLWGDQEYDHANFLGFSDPDFERWGCAVTSAAMILNYHGMTEFADGTPIDPGTLNEWLKDEDNDGYSYGGSGANAYSTIIWPVIGSLTQELFDAEKAEYKLTAIPFSSHDVFNEDLELREIAGETVGAPPIIKVTNGGPKKTHYVVPKGFTDTSIAVNDPEWNYLDLANFDNNDYTDLHRYIPSETDLSHLYFVVNPNVELLITDFQGRKTGKIFENGNITIYTEIPGSVYTLESPISNPNSEGEAEEAGTGANIFSLPEPSEEKYQIALSSGENRNYTLNIHTFEEDGAQTHHKIEGFVGAGASDEFDLAYSQNDPSTLAEVVTFDSLINDINALRASGDISSRGVYFSLLAKARVAKGLSGNVWTKRASINLLKSMQKEITKQKGKGVSETAYQILNKDIEALLP</sequence>
<name>A0A1F7IEH0_9BACT</name>
<dbReference type="InterPro" id="IPR054470">
    <property type="entry name" value="FIMAH_dom"/>
</dbReference>
<keyword evidence="1" id="KW-0880">Kelch repeat</keyword>
<accession>A0A1F7IEH0</accession>
<feature type="domain" description="Peptidase C39-like" evidence="3">
    <location>
        <begin position="341"/>
        <end position="515"/>
    </location>
</feature>
<dbReference type="PANTHER" id="PTHR24412:SF489">
    <property type="entry name" value="RING FINGER DOMAIN AND KELCH REPEAT-CONTAINING PROTEIN DDB_G0271372"/>
    <property type="match status" value="1"/>
</dbReference>
<keyword evidence="2" id="KW-0677">Repeat</keyword>
<evidence type="ECO:0000313" key="5">
    <source>
        <dbReference type="EMBL" id="OGK41748.1"/>
    </source>
</evidence>
<dbReference type="AlphaFoldDB" id="A0A1F7IEH0"/>
<comment type="caution">
    <text evidence="5">The sequence shown here is derived from an EMBL/GenBank/DDBJ whole genome shotgun (WGS) entry which is preliminary data.</text>
</comment>
<dbReference type="PANTHER" id="PTHR24412">
    <property type="entry name" value="KELCH PROTEIN"/>
    <property type="match status" value="1"/>
</dbReference>
<dbReference type="Gene3D" id="2.120.10.80">
    <property type="entry name" value="Kelch-type beta propeller"/>
    <property type="match status" value="2"/>
</dbReference>
<gene>
    <name evidence="5" type="ORF">A3A74_01485</name>
</gene>
<protein>
    <submittedName>
        <fullName evidence="5">Uncharacterized protein</fullName>
    </submittedName>
</protein>
<dbReference type="Pfam" id="PF13529">
    <property type="entry name" value="Peptidase_C39_2"/>
    <property type="match status" value="1"/>
</dbReference>
<evidence type="ECO:0000256" key="2">
    <source>
        <dbReference type="ARBA" id="ARBA00022737"/>
    </source>
</evidence>
<evidence type="ECO:0000313" key="6">
    <source>
        <dbReference type="Proteomes" id="UP000179270"/>
    </source>
</evidence>
<dbReference type="Pfam" id="PF22888">
    <property type="entry name" value="FIMAH"/>
    <property type="match status" value="1"/>
</dbReference>
<proteinExistence type="predicted"/>
<dbReference type="InterPro" id="IPR039564">
    <property type="entry name" value="Peptidase_C39-like"/>
</dbReference>
<dbReference type="Gene3D" id="3.90.70.10">
    <property type="entry name" value="Cysteine proteinases"/>
    <property type="match status" value="1"/>
</dbReference>
<evidence type="ECO:0000259" key="4">
    <source>
        <dbReference type="Pfam" id="PF22888"/>
    </source>
</evidence>
<dbReference type="Proteomes" id="UP000179270">
    <property type="component" value="Unassembled WGS sequence"/>
</dbReference>
<dbReference type="STRING" id="1802055.A3A74_01485"/>
<reference evidence="5 6" key="1">
    <citation type="journal article" date="2016" name="Nat. Commun.">
        <title>Thousands of microbial genomes shed light on interconnected biogeochemical processes in an aquifer system.</title>
        <authorList>
            <person name="Anantharaman K."/>
            <person name="Brown C.T."/>
            <person name="Hug L.A."/>
            <person name="Sharon I."/>
            <person name="Castelle C.J."/>
            <person name="Probst A.J."/>
            <person name="Thomas B.C."/>
            <person name="Singh A."/>
            <person name="Wilkins M.J."/>
            <person name="Karaoz U."/>
            <person name="Brodie E.L."/>
            <person name="Williams K.H."/>
            <person name="Hubbard S.S."/>
            <person name="Banfield J.F."/>
        </authorList>
    </citation>
    <scope>NUCLEOTIDE SEQUENCE [LARGE SCALE GENOMIC DNA]</scope>
</reference>
<evidence type="ECO:0000259" key="3">
    <source>
        <dbReference type="Pfam" id="PF13529"/>
    </source>
</evidence>
<evidence type="ECO:0000256" key="1">
    <source>
        <dbReference type="ARBA" id="ARBA00022441"/>
    </source>
</evidence>
<dbReference type="SUPFAM" id="SSF117281">
    <property type="entry name" value="Kelch motif"/>
    <property type="match status" value="1"/>
</dbReference>
<feature type="domain" description="FIMAH" evidence="4">
    <location>
        <begin position="682"/>
        <end position="761"/>
    </location>
</feature>